<sequence>ELEDLNRIPTNEGGDEYLVNGNMLPLNQAGNFYNTQTTKESEEPKE</sequence>
<dbReference type="AlphaFoldDB" id="A0AAW5WW37"/>
<feature type="non-terminal residue" evidence="2">
    <location>
        <position position="1"/>
    </location>
</feature>
<proteinExistence type="predicted"/>
<comment type="caution">
    <text evidence="2">The sequence shown here is derived from an EMBL/GenBank/DDBJ whole genome shotgun (WGS) entry which is preliminary data.</text>
</comment>
<evidence type="ECO:0000313" key="2">
    <source>
        <dbReference type="EMBL" id="MCZ3668416.1"/>
    </source>
</evidence>
<gene>
    <name evidence="2" type="ORF">L2724_09190</name>
</gene>
<reference evidence="2" key="1">
    <citation type="submission" date="2022-01" db="EMBL/GenBank/DDBJ databases">
        <title>VMRC isolate genome collection.</title>
        <authorList>
            <person name="France M."/>
            <person name="Rutt L."/>
            <person name="Humphrys M."/>
            <person name="Ravel J."/>
        </authorList>
    </citation>
    <scope>NUCLEOTIDE SEQUENCE</scope>
    <source>
        <strain evidence="2">C0048A1</strain>
    </source>
</reference>
<accession>A0AAW5WW37</accession>
<evidence type="ECO:0000313" key="3">
    <source>
        <dbReference type="Proteomes" id="UP001212401"/>
    </source>
</evidence>
<organism evidence="2 3">
    <name type="scientific">Limosilactobacillus vaginalis</name>
    <dbReference type="NCBI Taxonomy" id="1633"/>
    <lineage>
        <taxon>Bacteria</taxon>
        <taxon>Bacillati</taxon>
        <taxon>Bacillota</taxon>
        <taxon>Bacilli</taxon>
        <taxon>Lactobacillales</taxon>
        <taxon>Lactobacillaceae</taxon>
        <taxon>Limosilactobacillus</taxon>
    </lineage>
</organism>
<dbReference type="EMBL" id="JAKHPH010000043">
    <property type="protein sequence ID" value="MCZ3668416.1"/>
    <property type="molecule type" value="Genomic_DNA"/>
</dbReference>
<feature type="region of interest" description="Disordered" evidence="1">
    <location>
        <begin position="1"/>
        <end position="20"/>
    </location>
</feature>
<evidence type="ECO:0000256" key="1">
    <source>
        <dbReference type="SAM" id="MobiDB-lite"/>
    </source>
</evidence>
<name>A0AAW5WW37_9LACO</name>
<protein>
    <submittedName>
        <fullName evidence="2">Phage portal protein</fullName>
    </submittedName>
</protein>
<dbReference type="Proteomes" id="UP001212401">
    <property type="component" value="Unassembled WGS sequence"/>
</dbReference>